<dbReference type="SUPFAM" id="SSF52172">
    <property type="entry name" value="CheY-like"/>
    <property type="match status" value="1"/>
</dbReference>
<evidence type="ECO:0000313" key="7">
    <source>
        <dbReference type="EMBL" id="SMF87853.1"/>
    </source>
</evidence>
<dbReference type="GO" id="GO:0003700">
    <property type="term" value="F:DNA-binding transcription factor activity"/>
    <property type="evidence" value="ECO:0007669"/>
    <property type="project" value="InterPro"/>
</dbReference>
<evidence type="ECO:0000313" key="8">
    <source>
        <dbReference type="Proteomes" id="UP000192940"/>
    </source>
</evidence>
<evidence type="ECO:0000256" key="3">
    <source>
        <dbReference type="ARBA" id="ARBA00023163"/>
    </source>
</evidence>
<dbReference type="GO" id="GO:0043565">
    <property type="term" value="F:sequence-specific DNA binding"/>
    <property type="evidence" value="ECO:0007669"/>
    <property type="project" value="InterPro"/>
</dbReference>
<dbReference type="EMBL" id="LT840184">
    <property type="protein sequence ID" value="SMF87853.1"/>
    <property type="molecule type" value="Genomic_DNA"/>
</dbReference>
<reference evidence="7 8" key="1">
    <citation type="submission" date="2017-04" db="EMBL/GenBank/DDBJ databases">
        <authorList>
            <person name="Afonso C.L."/>
            <person name="Miller P.J."/>
            <person name="Scott M.A."/>
            <person name="Spackman E."/>
            <person name="Goraichik I."/>
            <person name="Dimitrov K.M."/>
            <person name="Suarez D.L."/>
            <person name="Swayne D.E."/>
        </authorList>
    </citation>
    <scope>NUCLEOTIDE SEQUENCE [LARGE SCALE GENOMIC DNA]</scope>
    <source>
        <strain evidence="7 8">N3/975</strain>
    </source>
</reference>
<name>A0A1X7HJL6_9BACL</name>
<dbReference type="Pfam" id="PF12833">
    <property type="entry name" value="HTH_18"/>
    <property type="match status" value="1"/>
</dbReference>
<dbReference type="InterPro" id="IPR001789">
    <property type="entry name" value="Sig_transdc_resp-reg_receiver"/>
</dbReference>
<dbReference type="CDD" id="cd17536">
    <property type="entry name" value="REC_YesN-like"/>
    <property type="match status" value="1"/>
</dbReference>
<feature type="modified residue" description="4-aspartylphosphate" evidence="4">
    <location>
        <position position="53"/>
    </location>
</feature>
<evidence type="ECO:0000256" key="2">
    <source>
        <dbReference type="ARBA" id="ARBA00023125"/>
    </source>
</evidence>
<dbReference type="PROSITE" id="PS50110">
    <property type="entry name" value="RESPONSE_REGULATORY"/>
    <property type="match status" value="1"/>
</dbReference>
<gene>
    <name evidence="7" type="ORF">SAMN05661091_3969</name>
</gene>
<dbReference type="InterPro" id="IPR020449">
    <property type="entry name" value="Tscrpt_reg_AraC-type_HTH"/>
</dbReference>
<keyword evidence="8" id="KW-1185">Reference proteome</keyword>
<sequence>MKILIVDDEPRHCRGMAGMIRATRSHAQVIIARDGVQGLEAARNERPDVILTDIRMPYMDGLSLLSKLAEGDYKPKVVMLSAYNLFDYAQQALRHGAYDYLLKPVDIDKLEEVLTRIEIELSKEAAERRKAEWIQDRLAVTVTAHRKQLVMEWLFGTLSTAGQRELERMGLHQGEGTIVYSIFRPGREQKSMLSANIEELIHDVEAFWSSFGNALSVVLHVPGPEDNRNYNVEIATVVHVQGNVLRERRSSLHAELDTLNARWDSYGRLTHAVGPGCEDLGKLASRVYRSAMEASTYLFHDCWKGVLFCDELLHTRKQPSFELDGEVFKKSLQGEEAGTAIRLCRNAFEKLAGEGQTDPAVIKDYASFMLTKLQNSLGDRLGTETVKRLAEASVESISTCESFSSLMEILDACLAEVHGCWRRWKHDKRELVIDSCVALIQERFMENLSLESVASRYHFNVSYFSTMFKNRTGKSFSDYLIEVRMKRAEELLAGNEMKIYEIAKCCGYRDTKYFSRVFKKHAGMSPESFRHLSIPLVQKGENL</sequence>
<dbReference type="AlphaFoldDB" id="A0A1X7HJL6"/>
<dbReference type="GO" id="GO:0000160">
    <property type="term" value="P:phosphorelay signal transduction system"/>
    <property type="evidence" value="ECO:0007669"/>
    <property type="project" value="InterPro"/>
</dbReference>
<dbReference type="Proteomes" id="UP000192940">
    <property type="component" value="Chromosome I"/>
</dbReference>
<evidence type="ECO:0000256" key="4">
    <source>
        <dbReference type="PROSITE-ProRule" id="PRU00169"/>
    </source>
</evidence>
<dbReference type="SUPFAM" id="SSF46689">
    <property type="entry name" value="Homeodomain-like"/>
    <property type="match status" value="2"/>
</dbReference>
<feature type="domain" description="HTH araC/xylS-type" evidence="5">
    <location>
        <begin position="434"/>
        <end position="532"/>
    </location>
</feature>
<dbReference type="Pfam" id="PF00072">
    <property type="entry name" value="Response_reg"/>
    <property type="match status" value="1"/>
</dbReference>
<dbReference type="SMART" id="SM00448">
    <property type="entry name" value="REC"/>
    <property type="match status" value="1"/>
</dbReference>
<keyword evidence="3" id="KW-0804">Transcription</keyword>
<keyword evidence="2" id="KW-0238">DNA-binding</keyword>
<dbReference type="SMART" id="SM00342">
    <property type="entry name" value="HTH_ARAC"/>
    <property type="match status" value="1"/>
</dbReference>
<organism evidence="7 8">
    <name type="scientific">Paenibacillus uliginis N3/975</name>
    <dbReference type="NCBI Taxonomy" id="1313296"/>
    <lineage>
        <taxon>Bacteria</taxon>
        <taxon>Bacillati</taxon>
        <taxon>Bacillota</taxon>
        <taxon>Bacilli</taxon>
        <taxon>Bacillales</taxon>
        <taxon>Paenibacillaceae</taxon>
        <taxon>Paenibacillus</taxon>
    </lineage>
</organism>
<dbReference type="RefSeq" id="WP_208914766.1">
    <property type="nucleotide sequence ID" value="NZ_LT840184.1"/>
</dbReference>
<dbReference type="InterPro" id="IPR018060">
    <property type="entry name" value="HTH_AraC"/>
</dbReference>
<evidence type="ECO:0000259" key="6">
    <source>
        <dbReference type="PROSITE" id="PS50110"/>
    </source>
</evidence>
<accession>A0A1X7HJL6</accession>
<feature type="domain" description="Response regulatory" evidence="6">
    <location>
        <begin position="2"/>
        <end position="118"/>
    </location>
</feature>
<dbReference type="Gene3D" id="3.40.50.2300">
    <property type="match status" value="1"/>
</dbReference>
<dbReference type="STRING" id="1313296.SAMN05661091_3969"/>
<evidence type="ECO:0000256" key="1">
    <source>
        <dbReference type="ARBA" id="ARBA00023015"/>
    </source>
</evidence>
<protein>
    <submittedName>
        <fullName evidence="7">Two component transcriptional regulator, AraC family</fullName>
    </submittedName>
</protein>
<dbReference type="PANTHER" id="PTHR43280:SF10">
    <property type="entry name" value="REGULATORY PROTEIN POCR"/>
    <property type="match status" value="1"/>
</dbReference>
<evidence type="ECO:0000259" key="5">
    <source>
        <dbReference type="PROSITE" id="PS01124"/>
    </source>
</evidence>
<keyword evidence="1" id="KW-0805">Transcription regulation</keyword>
<proteinExistence type="predicted"/>
<dbReference type="InterPro" id="IPR009057">
    <property type="entry name" value="Homeodomain-like_sf"/>
</dbReference>
<dbReference type="Gene3D" id="1.10.10.60">
    <property type="entry name" value="Homeodomain-like"/>
    <property type="match status" value="2"/>
</dbReference>
<dbReference type="PRINTS" id="PR00032">
    <property type="entry name" value="HTHARAC"/>
</dbReference>
<keyword evidence="4" id="KW-0597">Phosphoprotein</keyword>
<dbReference type="InterPro" id="IPR011006">
    <property type="entry name" value="CheY-like_superfamily"/>
</dbReference>
<dbReference type="PANTHER" id="PTHR43280">
    <property type="entry name" value="ARAC-FAMILY TRANSCRIPTIONAL REGULATOR"/>
    <property type="match status" value="1"/>
</dbReference>
<dbReference type="PROSITE" id="PS01124">
    <property type="entry name" value="HTH_ARAC_FAMILY_2"/>
    <property type="match status" value="1"/>
</dbReference>